<dbReference type="InterPro" id="IPR038175">
    <property type="entry name" value="CBM21_dom_sf"/>
</dbReference>
<dbReference type="Pfam" id="PF03370">
    <property type="entry name" value="CBM_21"/>
    <property type="match status" value="1"/>
</dbReference>
<dbReference type="PROSITE" id="PS51159">
    <property type="entry name" value="CBM21"/>
    <property type="match status" value="1"/>
</dbReference>
<dbReference type="GO" id="GO:0000164">
    <property type="term" value="C:protein phosphatase type 1 complex"/>
    <property type="evidence" value="ECO:0007669"/>
    <property type="project" value="TreeGrafter"/>
</dbReference>
<feature type="compositionally biased region" description="Low complexity" evidence="1">
    <location>
        <begin position="600"/>
        <end position="641"/>
    </location>
</feature>
<dbReference type="Gene3D" id="2.60.40.2440">
    <property type="entry name" value="Carbohydrate binding type-21 domain"/>
    <property type="match status" value="1"/>
</dbReference>
<dbReference type="PANTHER" id="PTHR12307">
    <property type="entry name" value="PROTEIN PHOSPHATASE 1 REGULATORY SUBUNIT"/>
    <property type="match status" value="1"/>
</dbReference>
<dbReference type="EMBL" id="JADGJW010000236">
    <property type="protein sequence ID" value="KAJ3221325.1"/>
    <property type="molecule type" value="Genomic_DNA"/>
</dbReference>
<keyword evidence="4" id="KW-1185">Reference proteome</keyword>
<evidence type="ECO:0000256" key="1">
    <source>
        <dbReference type="SAM" id="MobiDB-lite"/>
    </source>
</evidence>
<feature type="region of interest" description="Disordered" evidence="1">
    <location>
        <begin position="576"/>
        <end position="641"/>
    </location>
</feature>
<proteinExistence type="predicted"/>
<protein>
    <recommendedName>
        <fullName evidence="2">CBM21 domain-containing protein</fullName>
    </recommendedName>
</protein>
<gene>
    <name evidence="3" type="ORF">HK099_003585</name>
</gene>
<accession>A0AAD5Y0U3</accession>
<dbReference type="GO" id="GO:0005979">
    <property type="term" value="P:regulation of glycogen biosynthetic process"/>
    <property type="evidence" value="ECO:0007669"/>
    <property type="project" value="TreeGrafter"/>
</dbReference>
<name>A0AAD5Y0U3_9FUNG</name>
<feature type="domain" description="CBM21" evidence="2">
    <location>
        <begin position="37"/>
        <end position="163"/>
    </location>
</feature>
<evidence type="ECO:0000313" key="4">
    <source>
        <dbReference type="Proteomes" id="UP001211065"/>
    </source>
</evidence>
<dbReference type="InterPro" id="IPR050782">
    <property type="entry name" value="PP1_regulatory_subunit_3"/>
</dbReference>
<dbReference type="PANTHER" id="PTHR12307:SF36">
    <property type="entry name" value="GLYCOGEN-BINDING SUBUNIT 76A"/>
    <property type="match status" value="1"/>
</dbReference>
<dbReference type="GO" id="GO:0008157">
    <property type="term" value="F:protein phosphatase 1 binding"/>
    <property type="evidence" value="ECO:0007669"/>
    <property type="project" value="TreeGrafter"/>
</dbReference>
<evidence type="ECO:0000313" key="3">
    <source>
        <dbReference type="EMBL" id="KAJ3221325.1"/>
    </source>
</evidence>
<sequence>MKRVSFTEINPIQTFNKNDSPKELLGWKVKENSFNLPLPATSDIVKLSNIRLNKGIVTGYVLVKNLAFQKEILVRYTTNNWKTYHDTKANFNLVSYNNFDSFTFAWNLDQIFSKENVTGLKENKKIGQKKYLEDPTLIFCIKYTANSVDEYWDNNCGSNYCLKFTAPTVKQNIFRTFSDTCITAIPRYVLGKKSVHINSKTLKVNYFVERQNNVVKKSFKKPIISVLVQPPEFIEDEEREFYQLNNLINSTTSVIKAKPFIPSAPPTNCGLPRRSVSLDTLNKGYWKNSNCNTNSNQSNGYNLYYPYQNSNLNALYSEKPVNNFDANKKDHCKNTIINSQQSVLNSEPWNAYNSNKTSSEVEVSLTAEVYRNEDDVVNKLQEVNLNGDTQNFIKSNLEKKNENLEKKEIIACFNNKKNEDENLTLNDFKPKTINFKNNSNNKSGSNLSLFINNNKTNNNNSNNYNKNFSSNNGNNIFNRQIYISTATSLLREGLNNLNLEKKIKNQQQSAEKINQINEKLYFNNDEDSQDLNTKKNQSGKKKQQQKQSISEETNKNDDSLLSQTYLLLEKKQKQLQQKLNPIQIPKRKKTSGSCGGSYGGSSPCAGGFNSGSPGSSCSSMSSLLSLESNHSHSSLSRNLVS</sequence>
<dbReference type="GO" id="GO:2001069">
    <property type="term" value="F:glycogen binding"/>
    <property type="evidence" value="ECO:0007669"/>
    <property type="project" value="TreeGrafter"/>
</dbReference>
<dbReference type="InterPro" id="IPR005036">
    <property type="entry name" value="CBM21_dom"/>
</dbReference>
<comment type="caution">
    <text evidence="3">The sequence shown here is derived from an EMBL/GenBank/DDBJ whole genome shotgun (WGS) entry which is preliminary data.</text>
</comment>
<dbReference type="Proteomes" id="UP001211065">
    <property type="component" value="Unassembled WGS sequence"/>
</dbReference>
<dbReference type="AlphaFoldDB" id="A0AAD5Y0U3"/>
<evidence type="ECO:0000259" key="2">
    <source>
        <dbReference type="PROSITE" id="PS51159"/>
    </source>
</evidence>
<organism evidence="3 4">
    <name type="scientific">Clydaea vesicula</name>
    <dbReference type="NCBI Taxonomy" id="447962"/>
    <lineage>
        <taxon>Eukaryota</taxon>
        <taxon>Fungi</taxon>
        <taxon>Fungi incertae sedis</taxon>
        <taxon>Chytridiomycota</taxon>
        <taxon>Chytridiomycota incertae sedis</taxon>
        <taxon>Chytridiomycetes</taxon>
        <taxon>Lobulomycetales</taxon>
        <taxon>Lobulomycetaceae</taxon>
        <taxon>Clydaea</taxon>
    </lineage>
</organism>
<feature type="region of interest" description="Disordered" evidence="1">
    <location>
        <begin position="520"/>
        <end position="556"/>
    </location>
</feature>
<reference evidence="3" key="1">
    <citation type="submission" date="2020-05" db="EMBL/GenBank/DDBJ databases">
        <title>Phylogenomic resolution of chytrid fungi.</title>
        <authorList>
            <person name="Stajich J.E."/>
            <person name="Amses K."/>
            <person name="Simmons R."/>
            <person name="Seto K."/>
            <person name="Myers J."/>
            <person name="Bonds A."/>
            <person name="Quandt C.A."/>
            <person name="Barry K."/>
            <person name="Liu P."/>
            <person name="Grigoriev I."/>
            <person name="Longcore J.E."/>
            <person name="James T.Y."/>
        </authorList>
    </citation>
    <scope>NUCLEOTIDE SEQUENCE</scope>
    <source>
        <strain evidence="3">JEL0476</strain>
    </source>
</reference>